<reference evidence="1" key="1">
    <citation type="submission" date="2015-12" db="EMBL/GenBank/DDBJ databases">
        <title>Gene expression during late stages of embryo sac development: a critical building block for successful pollen-pistil interactions.</title>
        <authorList>
            <person name="Liu Y."/>
            <person name="Joly V."/>
            <person name="Sabar M."/>
            <person name="Matton D.P."/>
        </authorList>
    </citation>
    <scope>NUCLEOTIDE SEQUENCE</scope>
</reference>
<proteinExistence type="predicted"/>
<organism evidence="1">
    <name type="scientific">Solanum chacoense</name>
    <name type="common">Chaco potato</name>
    <dbReference type="NCBI Taxonomy" id="4108"/>
    <lineage>
        <taxon>Eukaryota</taxon>
        <taxon>Viridiplantae</taxon>
        <taxon>Streptophyta</taxon>
        <taxon>Embryophyta</taxon>
        <taxon>Tracheophyta</taxon>
        <taxon>Spermatophyta</taxon>
        <taxon>Magnoliopsida</taxon>
        <taxon>eudicotyledons</taxon>
        <taxon>Gunneridae</taxon>
        <taxon>Pentapetalae</taxon>
        <taxon>asterids</taxon>
        <taxon>lamiids</taxon>
        <taxon>Solanales</taxon>
        <taxon>Solanaceae</taxon>
        <taxon>Solanoideae</taxon>
        <taxon>Solaneae</taxon>
        <taxon>Solanum</taxon>
    </lineage>
</organism>
<sequence length="68" mass="7465">MSLGLGKCCESKKHLIRFSCFGWTAVRNVSLAHRILHEKASPCAVVAGFDWPSIFPLQANKTNLGSFS</sequence>
<evidence type="ECO:0000313" key="1">
    <source>
        <dbReference type="EMBL" id="JAP17952.1"/>
    </source>
</evidence>
<dbReference type="AlphaFoldDB" id="A0A0V0HDH4"/>
<protein>
    <submittedName>
        <fullName evidence="1">Putative ovule protein</fullName>
    </submittedName>
</protein>
<accession>A0A0V0HDH4</accession>
<name>A0A0V0HDH4_SOLCH</name>
<dbReference type="EMBL" id="GEDG01021871">
    <property type="protein sequence ID" value="JAP17952.1"/>
    <property type="molecule type" value="Transcribed_RNA"/>
</dbReference>